<dbReference type="EMBL" id="MGAC01000017">
    <property type="protein sequence ID" value="OGK38347.1"/>
    <property type="molecule type" value="Genomic_DNA"/>
</dbReference>
<name>A0A1F7I4P3_9BACT</name>
<gene>
    <name evidence="5" type="primary">rplD</name>
    <name evidence="6" type="ORF">A3F03_01805</name>
</gene>
<dbReference type="Proteomes" id="UP000176803">
    <property type="component" value="Unassembled WGS sequence"/>
</dbReference>
<reference evidence="6 7" key="1">
    <citation type="journal article" date="2016" name="Nat. Commun.">
        <title>Thousands of microbial genomes shed light on interconnected biogeochemical processes in an aquifer system.</title>
        <authorList>
            <person name="Anantharaman K."/>
            <person name="Brown C.T."/>
            <person name="Hug L.A."/>
            <person name="Sharon I."/>
            <person name="Castelle C.J."/>
            <person name="Probst A.J."/>
            <person name="Thomas B.C."/>
            <person name="Singh A."/>
            <person name="Wilkins M.J."/>
            <person name="Karaoz U."/>
            <person name="Brodie E.L."/>
            <person name="Williams K.H."/>
            <person name="Hubbard S.S."/>
            <person name="Banfield J.F."/>
        </authorList>
    </citation>
    <scope>NUCLEOTIDE SEQUENCE [LARGE SCALE GENOMIC DNA]</scope>
</reference>
<dbReference type="Gene3D" id="3.40.1370.10">
    <property type="match status" value="1"/>
</dbReference>
<evidence type="ECO:0000256" key="4">
    <source>
        <dbReference type="ARBA" id="ARBA00035244"/>
    </source>
</evidence>
<dbReference type="InterPro" id="IPR013005">
    <property type="entry name" value="Ribosomal_uL4-like"/>
</dbReference>
<keyword evidence="2 5" id="KW-0689">Ribosomal protein</keyword>
<dbReference type="AlphaFoldDB" id="A0A1F7I4P3"/>
<dbReference type="GO" id="GO:1990904">
    <property type="term" value="C:ribonucleoprotein complex"/>
    <property type="evidence" value="ECO:0007669"/>
    <property type="project" value="UniProtKB-KW"/>
</dbReference>
<keyword evidence="5" id="KW-0694">RNA-binding</keyword>
<sequence length="233" mass="25950">MNSKTVKVKPQPKAKTEKPLEVSVYDLKGKTVGLAALPKAIFGVKVNIPLIKQYVRVYLQNQRQGNASTKTRGEVTGSTRKIYRQKGTGNARHGSIKAPIFVGGGITFGPKPRDYSLKMNKKQKTLALFSSLTVKANDKEIFALQDEVGKMKPKTKEVALFLKTIKKEKGKFLLVMPKMEKNGYVLSARNLPNVEMTQAASLNPYILMRSNAVIFLEEALTVLEKHFLKQNAN</sequence>
<comment type="function">
    <text evidence="5">Forms part of the polypeptide exit tunnel.</text>
</comment>
<dbReference type="Pfam" id="PF00573">
    <property type="entry name" value="Ribosomal_L4"/>
    <property type="match status" value="1"/>
</dbReference>
<evidence type="ECO:0000256" key="1">
    <source>
        <dbReference type="ARBA" id="ARBA00010528"/>
    </source>
</evidence>
<protein>
    <recommendedName>
        <fullName evidence="4 5">Large ribosomal subunit protein uL4</fullName>
    </recommendedName>
</protein>
<dbReference type="InterPro" id="IPR002136">
    <property type="entry name" value="Ribosomal_uL4"/>
</dbReference>
<dbReference type="GO" id="GO:0006412">
    <property type="term" value="P:translation"/>
    <property type="evidence" value="ECO:0007669"/>
    <property type="project" value="UniProtKB-UniRule"/>
</dbReference>
<comment type="caution">
    <text evidence="6">The sequence shown here is derived from an EMBL/GenBank/DDBJ whole genome shotgun (WGS) entry which is preliminary data.</text>
</comment>
<dbReference type="SUPFAM" id="SSF52166">
    <property type="entry name" value="Ribosomal protein L4"/>
    <property type="match status" value="1"/>
</dbReference>
<evidence type="ECO:0000313" key="7">
    <source>
        <dbReference type="Proteomes" id="UP000176803"/>
    </source>
</evidence>
<evidence type="ECO:0000256" key="3">
    <source>
        <dbReference type="ARBA" id="ARBA00023274"/>
    </source>
</evidence>
<proteinExistence type="inferred from homology"/>
<evidence type="ECO:0000256" key="2">
    <source>
        <dbReference type="ARBA" id="ARBA00022980"/>
    </source>
</evidence>
<dbReference type="InterPro" id="IPR023574">
    <property type="entry name" value="Ribosomal_uL4_dom_sf"/>
</dbReference>
<keyword evidence="5" id="KW-0699">rRNA-binding</keyword>
<dbReference type="HAMAP" id="MF_01328_B">
    <property type="entry name" value="Ribosomal_uL4_B"/>
    <property type="match status" value="1"/>
</dbReference>
<evidence type="ECO:0000313" key="6">
    <source>
        <dbReference type="EMBL" id="OGK38347.1"/>
    </source>
</evidence>
<evidence type="ECO:0000256" key="5">
    <source>
        <dbReference type="HAMAP-Rule" id="MF_01328"/>
    </source>
</evidence>
<organism evidence="6 7">
    <name type="scientific">Candidatus Roizmanbacteria bacterium RIFCSPHIGHO2_12_FULL_41_11</name>
    <dbReference type="NCBI Taxonomy" id="1802052"/>
    <lineage>
        <taxon>Bacteria</taxon>
        <taxon>Candidatus Roizmaniibacteriota</taxon>
    </lineage>
</organism>
<dbReference type="NCBIfam" id="TIGR03953">
    <property type="entry name" value="rplD_bact"/>
    <property type="match status" value="1"/>
</dbReference>
<dbReference type="PANTHER" id="PTHR10746:SF6">
    <property type="entry name" value="LARGE RIBOSOMAL SUBUNIT PROTEIN UL4M"/>
    <property type="match status" value="1"/>
</dbReference>
<keyword evidence="3 5" id="KW-0687">Ribonucleoprotein</keyword>
<comment type="similarity">
    <text evidence="1 5">Belongs to the universal ribosomal protein uL4 family.</text>
</comment>
<dbReference type="GO" id="GO:0005840">
    <property type="term" value="C:ribosome"/>
    <property type="evidence" value="ECO:0007669"/>
    <property type="project" value="UniProtKB-KW"/>
</dbReference>
<dbReference type="GO" id="GO:0019843">
    <property type="term" value="F:rRNA binding"/>
    <property type="evidence" value="ECO:0007669"/>
    <property type="project" value="UniProtKB-UniRule"/>
</dbReference>
<accession>A0A1F7I4P3</accession>
<dbReference type="PANTHER" id="PTHR10746">
    <property type="entry name" value="50S RIBOSOMAL PROTEIN L4"/>
    <property type="match status" value="1"/>
</dbReference>
<comment type="function">
    <text evidence="5">One of the primary rRNA binding proteins, this protein initially binds near the 5'-end of the 23S rRNA. It is important during the early stages of 50S assembly. It makes multiple contacts with different domains of the 23S rRNA in the assembled 50S subunit and ribosome.</text>
</comment>
<dbReference type="GO" id="GO:0003735">
    <property type="term" value="F:structural constituent of ribosome"/>
    <property type="evidence" value="ECO:0007669"/>
    <property type="project" value="InterPro"/>
</dbReference>
<comment type="subunit">
    <text evidence="5">Part of the 50S ribosomal subunit.</text>
</comment>